<evidence type="ECO:0000313" key="2">
    <source>
        <dbReference type="Proteomes" id="UP000218689"/>
    </source>
</evidence>
<sequence length="65" mass="7618">MKFKAKPKDPEIAQELFSDFMDEDGYIHGWYVDGVIVGDFVELNDEYAILEFWCPIDIETLEVIE</sequence>
<dbReference type="EMBL" id="BEDT01000001">
    <property type="protein sequence ID" value="GAX46786.1"/>
    <property type="molecule type" value="Genomic_DNA"/>
</dbReference>
<accession>A0A224X1M3</accession>
<gene>
    <name evidence="1" type="ORF">RsY01_366</name>
</gene>
<reference evidence="2" key="1">
    <citation type="submission" date="2017-08" db="EMBL/GenBank/DDBJ databases">
        <title>Draft genome sequence of Lactococcus sp. strain Rs-Y01, isolated from the gut of the lower termite Reticulitermes speratus.</title>
        <authorList>
            <person name="Ohkuma M."/>
            <person name="Yuki M."/>
        </authorList>
    </citation>
    <scope>NUCLEOTIDE SEQUENCE [LARGE SCALE GENOMIC DNA]</scope>
    <source>
        <strain evidence="2">Rs-Y01</strain>
    </source>
</reference>
<proteinExistence type="predicted"/>
<dbReference type="OrthoDB" id="2339838at2"/>
<keyword evidence="2" id="KW-1185">Reference proteome</keyword>
<protein>
    <submittedName>
        <fullName evidence="1">Uncharacterized protein</fullName>
    </submittedName>
</protein>
<dbReference type="RefSeq" id="WP_094783856.1">
    <property type="nucleotide sequence ID" value="NZ_BEDT01000001.1"/>
</dbReference>
<name>A0A224X1M3_9LACT</name>
<organism evidence="1 2">
    <name type="scientific">Pseudolactococcus reticulitermitis</name>
    <dbReference type="NCBI Taxonomy" id="2025039"/>
    <lineage>
        <taxon>Bacteria</taxon>
        <taxon>Bacillati</taxon>
        <taxon>Bacillota</taxon>
        <taxon>Bacilli</taxon>
        <taxon>Lactobacillales</taxon>
        <taxon>Streptococcaceae</taxon>
        <taxon>Pseudolactococcus</taxon>
    </lineage>
</organism>
<dbReference type="Proteomes" id="UP000218689">
    <property type="component" value="Unassembled WGS sequence"/>
</dbReference>
<dbReference type="AlphaFoldDB" id="A0A224X1M3"/>
<comment type="caution">
    <text evidence="1">The sequence shown here is derived from an EMBL/GenBank/DDBJ whole genome shotgun (WGS) entry which is preliminary data.</text>
</comment>
<evidence type="ECO:0000313" key="1">
    <source>
        <dbReference type="EMBL" id="GAX46786.1"/>
    </source>
</evidence>